<organism evidence="1 2">
    <name type="scientific">Coccomyxa subellipsoidea (strain C-169)</name>
    <name type="common">Green microalga</name>
    <dbReference type="NCBI Taxonomy" id="574566"/>
    <lineage>
        <taxon>Eukaryota</taxon>
        <taxon>Viridiplantae</taxon>
        <taxon>Chlorophyta</taxon>
        <taxon>core chlorophytes</taxon>
        <taxon>Trebouxiophyceae</taxon>
        <taxon>Trebouxiophyceae incertae sedis</taxon>
        <taxon>Coccomyxaceae</taxon>
        <taxon>Coccomyxa</taxon>
        <taxon>Coccomyxa subellipsoidea</taxon>
    </lineage>
</organism>
<reference evidence="1 2" key="1">
    <citation type="journal article" date="2012" name="Genome Biol.">
        <title>The genome of the polar eukaryotic microalga coccomyxa subellipsoidea reveals traits of cold adaptation.</title>
        <authorList>
            <person name="Blanc G."/>
            <person name="Agarkova I."/>
            <person name="Grimwood J."/>
            <person name="Kuo A."/>
            <person name="Brueggeman A."/>
            <person name="Dunigan D."/>
            <person name="Gurnon J."/>
            <person name="Ladunga I."/>
            <person name="Lindquist E."/>
            <person name="Lucas S."/>
            <person name="Pangilinan J."/>
            <person name="Proschold T."/>
            <person name="Salamov A."/>
            <person name="Schmutz J."/>
            <person name="Weeks D."/>
            <person name="Yamada T."/>
            <person name="Claverie J.M."/>
            <person name="Grigoriev I."/>
            <person name="Van Etten J."/>
            <person name="Lomsadze A."/>
            <person name="Borodovsky M."/>
        </authorList>
    </citation>
    <scope>NUCLEOTIDE SEQUENCE [LARGE SCALE GENOMIC DNA]</scope>
    <source>
        <strain evidence="1 2">C-169</strain>
    </source>
</reference>
<dbReference type="EMBL" id="AGSI01000003">
    <property type="protein sequence ID" value="EIE26049.1"/>
    <property type="molecule type" value="Genomic_DNA"/>
</dbReference>
<sequence length="101" mass="10765">MTGRTLRLQVTVCTSLFSRVKFNMYTPVLKFQSNPDHGLTDFSPCLMDIRKTGNGVLWQCVVTLYKCGVQNGAVQGSVLHADSTAAEVACAALAAAAVRAA</sequence>
<protein>
    <submittedName>
        <fullName evidence="1">Uncharacterized protein</fullName>
    </submittedName>
</protein>
<dbReference type="AlphaFoldDB" id="I0Z5Y0"/>
<evidence type="ECO:0000313" key="2">
    <source>
        <dbReference type="Proteomes" id="UP000007264"/>
    </source>
</evidence>
<dbReference type="Proteomes" id="UP000007264">
    <property type="component" value="Unassembled WGS sequence"/>
</dbReference>
<comment type="caution">
    <text evidence="1">The sequence shown here is derived from an EMBL/GenBank/DDBJ whole genome shotgun (WGS) entry which is preliminary data.</text>
</comment>
<proteinExistence type="predicted"/>
<keyword evidence="2" id="KW-1185">Reference proteome</keyword>
<dbReference type="GeneID" id="17044246"/>
<dbReference type="RefSeq" id="XP_005650593.1">
    <property type="nucleotide sequence ID" value="XM_005650536.1"/>
</dbReference>
<name>I0Z5Y0_COCSC</name>
<evidence type="ECO:0000313" key="1">
    <source>
        <dbReference type="EMBL" id="EIE26049.1"/>
    </source>
</evidence>
<dbReference type="KEGG" id="csl:COCSUDRAFT_32470"/>
<accession>I0Z5Y0</accession>
<gene>
    <name evidence="1" type="ORF">COCSUDRAFT_32470</name>
</gene>